<comment type="subcellular location">
    <subcellularLocation>
        <location evidence="1 12">Cell inner membrane</location>
        <topology evidence="1 12">Multi-pass membrane protein</topology>
    </subcellularLocation>
</comment>
<keyword evidence="10 12" id="KW-0406">Ion transport</keyword>
<feature type="transmembrane region" description="Helical" evidence="14">
    <location>
        <begin position="278"/>
        <end position="298"/>
    </location>
</feature>
<keyword evidence="4 12" id="KW-1003">Cell membrane</keyword>
<dbReference type="GO" id="GO:0015379">
    <property type="term" value="F:potassium:chloride symporter activity"/>
    <property type="evidence" value="ECO:0007669"/>
    <property type="project" value="InterPro"/>
</dbReference>
<feature type="binding site" evidence="13">
    <location>
        <position position="112"/>
    </location>
    <ligand>
        <name>K(+)</name>
        <dbReference type="ChEBI" id="CHEBI:29103"/>
    </ligand>
</feature>
<feature type="binding site" evidence="13">
    <location>
        <position position="439"/>
    </location>
    <ligand>
        <name>K(+)</name>
        <dbReference type="ChEBI" id="CHEBI:29103"/>
    </ligand>
</feature>
<feature type="binding site" evidence="13">
    <location>
        <position position="323"/>
    </location>
    <ligand>
        <name>K(+)</name>
        <dbReference type="ChEBI" id="CHEBI:29103"/>
    </ligand>
</feature>
<feature type="transmembrane region" description="Helical" evidence="14">
    <location>
        <begin position="38"/>
        <end position="57"/>
    </location>
</feature>
<feature type="binding site" evidence="13">
    <location>
        <position position="221"/>
    </location>
    <ligand>
        <name>K(+)</name>
        <dbReference type="ChEBI" id="CHEBI:29103"/>
    </ligand>
</feature>
<keyword evidence="3 12" id="KW-0813">Transport</keyword>
<evidence type="ECO:0000256" key="3">
    <source>
        <dbReference type="ARBA" id="ARBA00022448"/>
    </source>
</evidence>
<name>A0A336N570_AGGAP</name>
<keyword evidence="8 12" id="KW-0630">Potassium</keyword>
<dbReference type="InterPro" id="IPR003445">
    <property type="entry name" value="Cat_transpt"/>
</dbReference>
<feature type="binding site" evidence="13">
    <location>
        <position position="322"/>
    </location>
    <ligand>
        <name>K(+)</name>
        <dbReference type="ChEBI" id="CHEBI:29103"/>
    </ligand>
</feature>
<evidence type="ECO:0000256" key="14">
    <source>
        <dbReference type="SAM" id="Phobius"/>
    </source>
</evidence>
<dbReference type="Pfam" id="PF02386">
    <property type="entry name" value="TrkH"/>
    <property type="match status" value="1"/>
</dbReference>
<evidence type="ECO:0000256" key="8">
    <source>
        <dbReference type="ARBA" id="ARBA00022958"/>
    </source>
</evidence>
<gene>
    <name evidence="15" type="primary">trkG</name>
    <name evidence="15" type="ORF">NCTC5908_00936</name>
</gene>
<dbReference type="Proteomes" id="UP000253728">
    <property type="component" value="Unassembled WGS sequence"/>
</dbReference>
<evidence type="ECO:0000313" key="15">
    <source>
        <dbReference type="EMBL" id="SSY94604.1"/>
    </source>
</evidence>
<comment type="similarity">
    <text evidence="2 12">Belongs to the TrkH potassium transport family.</text>
</comment>
<dbReference type="PANTHER" id="PTHR32024:SF2">
    <property type="entry name" value="TRK SYSTEM POTASSIUM UPTAKE PROTEIN TRKG-RELATED"/>
    <property type="match status" value="1"/>
</dbReference>
<dbReference type="InterPro" id="IPR004772">
    <property type="entry name" value="TrkH"/>
</dbReference>
<evidence type="ECO:0000256" key="1">
    <source>
        <dbReference type="ARBA" id="ARBA00004429"/>
    </source>
</evidence>
<feature type="binding site" evidence="13">
    <location>
        <position position="111"/>
    </location>
    <ligand>
        <name>K(+)</name>
        <dbReference type="ChEBI" id="CHEBI:29103"/>
    </ligand>
</feature>
<comment type="function">
    <text evidence="12">Low-affinity potassium transport system. Interacts with Trk system potassium uptake protein TrkA.</text>
</comment>
<sequence>MHILSILRIVGILVMCFSCTMLLPAFVALLYGDGGGKAFIQSFVMSAIAGAILWWACHHHKEELRSREGFLIVVAFWVVMGSLGAIPFLLFEAPDLTISSAFFESFSGLTTTGATTIIGLDQLPKAILFYRQLLQWLGGMGIIVLAVAIIPLLGIGGMSLYRAEISGPVKENKMRPRITETAKTLWFIYASLTTLCALAYWFAGMSPFDAISHSFSTVSIGGFSTHDNSMAYFNSSAVNLITIVFLLISACNYALHFNAFSQLGKRNILSSYFRDPEFRFFIFIQSILVVVCFVILLTNHHFNDTLQSLEHAAFQSVSISSTAGYTTSSFDQWPVFLPILLVFASFIGGCAGSTGGGLKVIRILVLYLQGKRELNRLIHPNLVYPIKLGKRVLDERVIQSIWAFFSAYLLVFVICLLGVISCGVETFDAFNAVIACLNNVGPALGSVSSNFVSIPDEAKWILTLAMVCGRLEIFSLLVLFTPAFWKS</sequence>
<dbReference type="RefSeq" id="WP_005704715.1">
    <property type="nucleotide sequence ID" value="NZ_LS483485.1"/>
</dbReference>
<keyword evidence="7 14" id="KW-0812">Transmembrane</keyword>
<dbReference type="PIRSF" id="PIRSF006247">
    <property type="entry name" value="TrkH"/>
    <property type="match status" value="1"/>
</dbReference>
<proteinExistence type="inferred from homology"/>
<evidence type="ECO:0000256" key="4">
    <source>
        <dbReference type="ARBA" id="ARBA00022475"/>
    </source>
</evidence>
<dbReference type="GO" id="GO:0005886">
    <property type="term" value="C:plasma membrane"/>
    <property type="evidence" value="ECO:0007669"/>
    <property type="project" value="UniProtKB-SubCell"/>
</dbReference>
<keyword evidence="11 12" id="KW-0472">Membrane</keyword>
<keyword evidence="9 14" id="KW-1133">Transmembrane helix</keyword>
<feature type="transmembrane region" description="Helical" evidence="14">
    <location>
        <begin position="460"/>
        <end position="485"/>
    </location>
</feature>
<dbReference type="GeneID" id="49634703"/>
<feature type="transmembrane region" description="Helical" evidence="14">
    <location>
        <begin position="12"/>
        <end position="32"/>
    </location>
</feature>
<dbReference type="EMBL" id="UFSP01000001">
    <property type="protein sequence ID" value="SSY94604.1"/>
    <property type="molecule type" value="Genomic_DNA"/>
</dbReference>
<feature type="transmembrane region" description="Helical" evidence="14">
    <location>
        <begin position="133"/>
        <end position="163"/>
    </location>
</feature>
<evidence type="ECO:0000256" key="6">
    <source>
        <dbReference type="ARBA" id="ARBA00022538"/>
    </source>
</evidence>
<evidence type="ECO:0000256" key="12">
    <source>
        <dbReference type="PIRNR" id="PIRNR006247"/>
    </source>
</evidence>
<protein>
    <recommendedName>
        <fullName evidence="12">Trk system potassium uptake protein</fullName>
    </recommendedName>
</protein>
<feature type="transmembrane region" description="Helical" evidence="14">
    <location>
        <begin position="237"/>
        <end position="257"/>
    </location>
</feature>
<feature type="binding site" evidence="13">
    <location>
        <position position="440"/>
    </location>
    <ligand>
        <name>K(+)</name>
        <dbReference type="ChEBI" id="CHEBI:29103"/>
    </ligand>
</feature>
<accession>A0A336N570</accession>
<dbReference type="NCBIfam" id="TIGR00933">
    <property type="entry name" value="2a38"/>
    <property type="match status" value="1"/>
</dbReference>
<evidence type="ECO:0000256" key="7">
    <source>
        <dbReference type="ARBA" id="ARBA00022692"/>
    </source>
</evidence>
<feature type="transmembrane region" description="Helical" evidence="14">
    <location>
        <begin position="397"/>
        <end position="420"/>
    </location>
</feature>
<reference evidence="15 16" key="1">
    <citation type="submission" date="2018-06" db="EMBL/GenBank/DDBJ databases">
        <authorList>
            <consortium name="Pathogen Informatics"/>
            <person name="Doyle S."/>
        </authorList>
    </citation>
    <scope>NUCLEOTIDE SEQUENCE [LARGE SCALE GENOMIC DNA]</scope>
    <source>
        <strain evidence="15 16">NCTC5908</strain>
    </source>
</reference>
<evidence type="ECO:0000256" key="13">
    <source>
        <dbReference type="PIRSR" id="PIRSR006247-1"/>
    </source>
</evidence>
<feature type="transmembrane region" description="Helical" evidence="14">
    <location>
        <begin position="69"/>
        <end position="90"/>
    </location>
</feature>
<feature type="binding site" evidence="13">
    <location>
        <position position="220"/>
    </location>
    <ligand>
        <name>K(+)</name>
        <dbReference type="ChEBI" id="CHEBI:29103"/>
    </ligand>
</feature>
<evidence type="ECO:0000256" key="5">
    <source>
        <dbReference type="ARBA" id="ARBA00022519"/>
    </source>
</evidence>
<evidence type="ECO:0000256" key="9">
    <source>
        <dbReference type="ARBA" id="ARBA00022989"/>
    </source>
</evidence>
<dbReference type="PANTHER" id="PTHR32024">
    <property type="entry name" value="TRK SYSTEM POTASSIUM UPTAKE PROTEIN TRKG-RELATED"/>
    <property type="match status" value="1"/>
</dbReference>
<evidence type="ECO:0000256" key="2">
    <source>
        <dbReference type="ARBA" id="ARBA00009137"/>
    </source>
</evidence>
<evidence type="ECO:0000256" key="11">
    <source>
        <dbReference type="ARBA" id="ARBA00023136"/>
    </source>
</evidence>
<dbReference type="AlphaFoldDB" id="A0A336N570"/>
<keyword evidence="6 12" id="KW-0633">Potassium transport</keyword>
<dbReference type="STRING" id="732.ADJ80_01500"/>
<dbReference type="GO" id="GO:0046872">
    <property type="term" value="F:metal ion binding"/>
    <property type="evidence" value="ECO:0007669"/>
    <property type="project" value="UniProtKB-KW"/>
</dbReference>
<evidence type="ECO:0000256" key="10">
    <source>
        <dbReference type="ARBA" id="ARBA00023065"/>
    </source>
</evidence>
<keyword evidence="5 12" id="KW-0997">Cell inner membrane</keyword>
<feature type="transmembrane region" description="Helical" evidence="14">
    <location>
        <begin position="184"/>
        <end position="203"/>
    </location>
</feature>
<organism evidence="15 16">
    <name type="scientific">Aggregatibacter aphrophilus</name>
    <name type="common">Haemophilus aphrophilus</name>
    <dbReference type="NCBI Taxonomy" id="732"/>
    <lineage>
        <taxon>Bacteria</taxon>
        <taxon>Pseudomonadati</taxon>
        <taxon>Pseudomonadota</taxon>
        <taxon>Gammaproteobacteria</taxon>
        <taxon>Pasteurellales</taxon>
        <taxon>Pasteurellaceae</taxon>
        <taxon>Aggregatibacter</taxon>
    </lineage>
</organism>
<feature type="transmembrane region" description="Helical" evidence="14">
    <location>
        <begin position="335"/>
        <end position="368"/>
    </location>
</feature>
<keyword evidence="13" id="KW-0479">Metal-binding</keyword>
<evidence type="ECO:0000313" key="16">
    <source>
        <dbReference type="Proteomes" id="UP000253728"/>
    </source>
</evidence>